<dbReference type="RefSeq" id="WP_194561671.1">
    <property type="nucleotide sequence ID" value="NZ_JADKPV010000001.1"/>
</dbReference>
<keyword evidence="1" id="KW-0175">Coiled coil</keyword>
<dbReference type="AlphaFoldDB" id="A0A8J7G200"/>
<organism evidence="2 3">
    <name type="scientific">Savagea serpentis</name>
    <dbReference type="NCBI Taxonomy" id="2785297"/>
    <lineage>
        <taxon>Bacteria</taxon>
        <taxon>Bacillati</taxon>
        <taxon>Bacillota</taxon>
        <taxon>Bacilli</taxon>
        <taxon>Bacillales</taxon>
        <taxon>Caryophanaceae</taxon>
        <taxon>Savagea</taxon>
    </lineage>
</organism>
<gene>
    <name evidence="2" type="ORF">IRY55_02505</name>
</gene>
<reference evidence="2" key="1">
    <citation type="submission" date="2020-11" db="EMBL/GenBank/DDBJ databases">
        <title>Multidrug resistant novel bacterium Savagea serpentis sp. nov., isolated from the scats of a vine snake (Ahaetulla nasuta).</title>
        <authorList>
            <person name="Venkata Ramana V."/>
            <person name="Vikas Patil S."/>
            <person name="Yogita Lugani V."/>
        </authorList>
    </citation>
    <scope>NUCLEOTIDE SEQUENCE</scope>
    <source>
        <strain evidence="2">SN6</strain>
    </source>
</reference>
<keyword evidence="3" id="KW-1185">Reference proteome</keyword>
<sequence length="389" mass="45692">MMNLEKQLKDEFFNNLFVQNNIETKEGNLTRVNKMVITINNSHLDKVVNKIVAQYSNYITKDEVIAEVMYEAMNVIYNFEVPHGSWHNMINGTDIDNLNMLFKKLIIASEKAILEYAYDIKGVSIDGKVFLMSQRFDSLDVPLDYDDIDSGLLVDTVTHSFWSVDDYDHDIDSDDVYIDWFLDNKEEVLTNNQLDFYDSIVFADSTAGYQSNDLAEQIGRDKQNVKRTMENIKKRVDEKFENAKDTERYNLLQQLVVLTDEYEIADWISANINKFTDVLKNNLVDEEYQLLRKTLRRKQPDTDIVYLADEVLIGYYDYLKVLNEYESKQPKKFYKKLSEYSDFNVVEALRKYKEFAKHGEVKVYKNGELIKTQKPKVTKNKNRIINLTI</sequence>
<dbReference type="Proteomes" id="UP000622653">
    <property type="component" value="Unassembled WGS sequence"/>
</dbReference>
<name>A0A8J7G200_9BACL</name>
<feature type="coiled-coil region" evidence="1">
    <location>
        <begin position="215"/>
        <end position="242"/>
    </location>
</feature>
<dbReference type="EMBL" id="JADKPV010000001">
    <property type="protein sequence ID" value="MBF4500222.1"/>
    <property type="molecule type" value="Genomic_DNA"/>
</dbReference>
<protein>
    <submittedName>
        <fullName evidence="2">Uncharacterized protein</fullName>
    </submittedName>
</protein>
<evidence type="ECO:0000313" key="2">
    <source>
        <dbReference type="EMBL" id="MBF4500222.1"/>
    </source>
</evidence>
<accession>A0A8J7G200</accession>
<proteinExistence type="predicted"/>
<evidence type="ECO:0000313" key="3">
    <source>
        <dbReference type="Proteomes" id="UP000622653"/>
    </source>
</evidence>
<evidence type="ECO:0000256" key="1">
    <source>
        <dbReference type="SAM" id="Coils"/>
    </source>
</evidence>
<comment type="caution">
    <text evidence="2">The sequence shown here is derived from an EMBL/GenBank/DDBJ whole genome shotgun (WGS) entry which is preliminary data.</text>
</comment>